<gene>
    <name evidence="5" type="ORF">EDB81DRAFT_879505</name>
</gene>
<evidence type="ECO:0000259" key="4">
    <source>
        <dbReference type="Pfam" id="PF13460"/>
    </source>
</evidence>
<dbReference type="PANTHER" id="PTHR47706:SF1">
    <property type="entry name" value="CIPA-LIKE, PUTATIVE (AFU_ORTHOLOGUE AFUA_1G12460)-RELATED"/>
    <property type="match status" value="1"/>
</dbReference>
<evidence type="ECO:0000313" key="5">
    <source>
        <dbReference type="EMBL" id="KAH7161171.1"/>
    </source>
</evidence>
<protein>
    <recommendedName>
        <fullName evidence="4">NAD(P)-binding domain-containing protein</fullName>
    </recommendedName>
</protein>
<evidence type="ECO:0000256" key="2">
    <source>
        <dbReference type="ARBA" id="ARBA00022857"/>
    </source>
</evidence>
<name>A0A9P9JH12_9HYPO</name>
<dbReference type="InterPro" id="IPR036291">
    <property type="entry name" value="NAD(P)-bd_dom_sf"/>
</dbReference>
<evidence type="ECO:0000256" key="3">
    <source>
        <dbReference type="ARBA" id="ARBA00023002"/>
    </source>
</evidence>
<dbReference type="InterPro" id="IPR016040">
    <property type="entry name" value="NAD(P)-bd_dom"/>
</dbReference>
<comment type="similarity">
    <text evidence="1">Belongs to the NmrA-type oxidoreductase family. Isoflavone reductase subfamily.</text>
</comment>
<dbReference type="Pfam" id="PF13460">
    <property type="entry name" value="NAD_binding_10"/>
    <property type="match status" value="1"/>
</dbReference>
<sequence>MVSMIRNVSIAGVSGNVGAPALKELLESGFNVTVLARKQPSDLPAGTAVKVVDFGSIESLTAALKGQDALVDATNTPGTTIVSRHLIDAAIAAGVYRIIPSEFSGNPNHAALRALPPFITKAEVYSYLKEKTDGTKTTWTTISNQAFLDWGMRYGILNIDLKNKKLTRLFDGNYVLEWTLLESVAKGISGVLKKPAETENRNCYIYSVKKSQSQMFELAKDAIGGDWKVEQGNAKEAFEDALIALQNGRFDMQVIGDIIRYGVVSPEIAKPFPEDHNELLGIPAMHDEELKDLLKQIASE</sequence>
<organism evidence="5 6">
    <name type="scientific">Dactylonectria macrodidyma</name>
    <dbReference type="NCBI Taxonomy" id="307937"/>
    <lineage>
        <taxon>Eukaryota</taxon>
        <taxon>Fungi</taxon>
        <taxon>Dikarya</taxon>
        <taxon>Ascomycota</taxon>
        <taxon>Pezizomycotina</taxon>
        <taxon>Sordariomycetes</taxon>
        <taxon>Hypocreomycetidae</taxon>
        <taxon>Hypocreales</taxon>
        <taxon>Nectriaceae</taxon>
        <taxon>Dactylonectria</taxon>
    </lineage>
</organism>
<evidence type="ECO:0000313" key="6">
    <source>
        <dbReference type="Proteomes" id="UP000738349"/>
    </source>
</evidence>
<dbReference type="InterPro" id="IPR051609">
    <property type="entry name" value="NmrA/Isoflavone_reductase-like"/>
</dbReference>
<keyword evidence="6" id="KW-1185">Reference proteome</keyword>
<evidence type="ECO:0000256" key="1">
    <source>
        <dbReference type="ARBA" id="ARBA00005725"/>
    </source>
</evidence>
<dbReference type="PANTHER" id="PTHR47706">
    <property type="entry name" value="NMRA-LIKE FAMILY PROTEIN"/>
    <property type="match status" value="1"/>
</dbReference>
<accession>A0A9P9JH12</accession>
<keyword evidence="2" id="KW-0521">NADP</keyword>
<dbReference type="OrthoDB" id="9974981at2759"/>
<dbReference type="EMBL" id="JAGMUV010000004">
    <property type="protein sequence ID" value="KAH7161171.1"/>
    <property type="molecule type" value="Genomic_DNA"/>
</dbReference>
<dbReference type="AlphaFoldDB" id="A0A9P9JH12"/>
<dbReference type="SUPFAM" id="SSF51735">
    <property type="entry name" value="NAD(P)-binding Rossmann-fold domains"/>
    <property type="match status" value="1"/>
</dbReference>
<comment type="caution">
    <text evidence="5">The sequence shown here is derived from an EMBL/GenBank/DDBJ whole genome shotgun (WGS) entry which is preliminary data.</text>
</comment>
<dbReference type="Proteomes" id="UP000738349">
    <property type="component" value="Unassembled WGS sequence"/>
</dbReference>
<dbReference type="GO" id="GO:0016491">
    <property type="term" value="F:oxidoreductase activity"/>
    <property type="evidence" value="ECO:0007669"/>
    <property type="project" value="UniProtKB-KW"/>
</dbReference>
<feature type="domain" description="NAD(P)-binding" evidence="4">
    <location>
        <begin position="12"/>
        <end position="133"/>
    </location>
</feature>
<proteinExistence type="inferred from homology"/>
<keyword evidence="3" id="KW-0560">Oxidoreductase</keyword>
<reference evidence="5" key="1">
    <citation type="journal article" date="2021" name="Nat. Commun.">
        <title>Genetic determinants of endophytism in the Arabidopsis root mycobiome.</title>
        <authorList>
            <person name="Mesny F."/>
            <person name="Miyauchi S."/>
            <person name="Thiergart T."/>
            <person name="Pickel B."/>
            <person name="Atanasova L."/>
            <person name="Karlsson M."/>
            <person name="Huettel B."/>
            <person name="Barry K.W."/>
            <person name="Haridas S."/>
            <person name="Chen C."/>
            <person name="Bauer D."/>
            <person name="Andreopoulos W."/>
            <person name="Pangilinan J."/>
            <person name="LaButti K."/>
            <person name="Riley R."/>
            <person name="Lipzen A."/>
            <person name="Clum A."/>
            <person name="Drula E."/>
            <person name="Henrissat B."/>
            <person name="Kohler A."/>
            <person name="Grigoriev I.V."/>
            <person name="Martin F.M."/>
            <person name="Hacquard S."/>
        </authorList>
    </citation>
    <scope>NUCLEOTIDE SEQUENCE</scope>
    <source>
        <strain evidence="5">MPI-CAGE-AT-0147</strain>
    </source>
</reference>
<dbReference type="Gene3D" id="3.40.50.720">
    <property type="entry name" value="NAD(P)-binding Rossmann-like Domain"/>
    <property type="match status" value="1"/>
</dbReference>